<evidence type="ECO:0000256" key="5">
    <source>
        <dbReference type="PROSITE-ProRule" id="PRU10015"/>
    </source>
</evidence>
<feature type="binding site" evidence="4">
    <location>
        <position position="389"/>
    </location>
    <ligand>
        <name>S-adenosyl-L-methionine</name>
        <dbReference type="ChEBI" id="CHEBI:59789"/>
    </ligand>
</feature>
<feature type="active site" description="Nucleophile" evidence="4">
    <location>
        <position position="416"/>
    </location>
</feature>
<comment type="similarity">
    <text evidence="4">Belongs to the class I-like SAM-binding methyltransferase superfamily. RNA M5U methyltransferase family.</text>
</comment>
<feature type="domain" description="TRAM" evidence="6">
    <location>
        <begin position="6"/>
        <end position="64"/>
    </location>
</feature>
<dbReference type="STRING" id="1962263.BS637_07630"/>
<evidence type="ECO:0000313" key="10">
    <source>
        <dbReference type="Proteomes" id="UP000190256"/>
    </source>
</evidence>
<reference evidence="8 10" key="1">
    <citation type="submission" date="2016-12" db="EMBL/GenBank/DDBJ databases">
        <title>Clostridium tepidum sp. nov., a close relative of Clostridium sporogenes and Clostridium botulinum Group I.</title>
        <authorList>
            <person name="Dobritsa A.P."/>
            <person name="Kutumbaka K.K."/>
            <person name="Werner K."/>
            <person name="Wiedmann M."/>
            <person name="Asmus A."/>
            <person name="Samadpour M."/>
        </authorList>
    </citation>
    <scope>NUCLEOTIDE SEQUENCE [LARGE SCALE GENOMIC DNA]</scope>
    <source>
        <strain evidence="8 10">IEH 97212</strain>
    </source>
</reference>
<dbReference type="PROSITE" id="PS01230">
    <property type="entry name" value="TRMA_1"/>
    <property type="match status" value="1"/>
</dbReference>
<dbReference type="Pfam" id="PF05958">
    <property type="entry name" value="tRNA_U5-meth_tr"/>
    <property type="match status" value="1"/>
</dbReference>
<comment type="caution">
    <text evidence="8">The sequence shown here is derived from an EMBL/GenBank/DDBJ whole genome shotgun (WGS) entry which is preliminary data.</text>
</comment>
<dbReference type="EMBL" id="MRAE01000005">
    <property type="protein sequence ID" value="OOO69381.1"/>
    <property type="molecule type" value="Genomic_DNA"/>
</dbReference>
<dbReference type="Gene3D" id="2.40.50.140">
    <property type="entry name" value="Nucleic acid-binding proteins"/>
    <property type="match status" value="1"/>
</dbReference>
<feature type="binding site" evidence="4">
    <location>
        <position position="320"/>
    </location>
    <ligand>
        <name>S-adenosyl-L-methionine</name>
        <dbReference type="ChEBI" id="CHEBI:59789"/>
    </ligand>
</feature>
<evidence type="ECO:0000256" key="3">
    <source>
        <dbReference type="ARBA" id="ARBA00022691"/>
    </source>
</evidence>
<dbReference type="Pfam" id="PF01938">
    <property type="entry name" value="TRAM"/>
    <property type="match status" value="1"/>
</dbReference>
<dbReference type="InterPro" id="IPR012340">
    <property type="entry name" value="NA-bd_OB-fold"/>
</dbReference>
<dbReference type="GO" id="GO:0070475">
    <property type="term" value="P:rRNA base methylation"/>
    <property type="evidence" value="ECO:0007669"/>
    <property type="project" value="TreeGrafter"/>
</dbReference>
<feature type="binding site" evidence="4">
    <location>
        <position position="291"/>
    </location>
    <ligand>
        <name>S-adenosyl-L-methionine</name>
        <dbReference type="ChEBI" id="CHEBI:59789"/>
    </ligand>
</feature>
<dbReference type="SUPFAM" id="SSF53335">
    <property type="entry name" value="S-adenosyl-L-methionine-dependent methyltransferases"/>
    <property type="match status" value="1"/>
</dbReference>
<protein>
    <submittedName>
        <fullName evidence="8">23S rRNA (Uracil-5-)-methyltransferase RumA</fullName>
    </submittedName>
</protein>
<evidence type="ECO:0000256" key="1">
    <source>
        <dbReference type="ARBA" id="ARBA00022603"/>
    </source>
</evidence>
<dbReference type="InterPro" id="IPR030390">
    <property type="entry name" value="MeTrfase_TrmA_AS"/>
</dbReference>
<dbReference type="FunFam" id="2.40.50.140:FF:000097">
    <property type="entry name" value="23S rRNA (uracil(1939)-C(5))-methyltransferase RlmD"/>
    <property type="match status" value="1"/>
</dbReference>
<dbReference type="InterPro" id="IPR029063">
    <property type="entry name" value="SAM-dependent_MTases_sf"/>
</dbReference>
<dbReference type="PROSITE" id="PS01231">
    <property type="entry name" value="TRMA_2"/>
    <property type="match status" value="1"/>
</dbReference>
<dbReference type="GO" id="GO:0070041">
    <property type="term" value="F:rRNA (uridine-C5-)-methyltransferase activity"/>
    <property type="evidence" value="ECO:0007669"/>
    <property type="project" value="TreeGrafter"/>
</dbReference>
<dbReference type="InterPro" id="IPR010280">
    <property type="entry name" value="U5_MeTrfase_fam"/>
</dbReference>
<evidence type="ECO:0000313" key="9">
    <source>
        <dbReference type="Proteomes" id="UP000190206"/>
    </source>
</evidence>
<dbReference type="PANTHER" id="PTHR11061:SF30">
    <property type="entry name" value="TRNA (URACIL(54)-C(5))-METHYLTRANSFERASE"/>
    <property type="match status" value="1"/>
</dbReference>
<reference evidence="7 9" key="2">
    <citation type="submission" date="2016-12" db="EMBL/GenBank/DDBJ databases">
        <title>Clostridium tepidum sp. nov., a close relative of Clostridium sporogenes and Clostridium botulinum Group I.</title>
        <authorList>
            <person name="Dobritsa A.P."/>
            <person name="Kutumbaka K."/>
            <person name="Werner K."/>
            <person name="Samadpour M."/>
        </authorList>
    </citation>
    <scope>NUCLEOTIDE SEQUENCE [LARGE SCALE GENOMIC DNA]</scope>
    <source>
        <strain evidence="7 9">PE</strain>
    </source>
</reference>
<evidence type="ECO:0000259" key="6">
    <source>
        <dbReference type="PROSITE" id="PS50926"/>
    </source>
</evidence>
<dbReference type="EMBL" id="MRAD01000006">
    <property type="protein sequence ID" value="OOO62326.1"/>
    <property type="molecule type" value="Genomic_DNA"/>
</dbReference>
<evidence type="ECO:0000313" key="7">
    <source>
        <dbReference type="EMBL" id="OOO62326.1"/>
    </source>
</evidence>
<dbReference type="PANTHER" id="PTHR11061">
    <property type="entry name" value="RNA M5U METHYLTRANSFERASE"/>
    <property type="match status" value="1"/>
</dbReference>
<dbReference type="Gene3D" id="2.40.50.1070">
    <property type="match status" value="1"/>
</dbReference>
<dbReference type="FunFam" id="3.40.50.150:FF:000009">
    <property type="entry name" value="23S rRNA (Uracil(1939)-C(5))-methyltransferase RlmD"/>
    <property type="match status" value="1"/>
</dbReference>
<dbReference type="RefSeq" id="WP_078024151.1">
    <property type="nucleotide sequence ID" value="NZ_MRAD01000006.1"/>
</dbReference>
<keyword evidence="9" id="KW-1185">Reference proteome</keyword>
<organism evidence="8 10">
    <name type="scientific">Clostridium tepidum</name>
    <dbReference type="NCBI Taxonomy" id="1962263"/>
    <lineage>
        <taxon>Bacteria</taxon>
        <taxon>Bacillati</taxon>
        <taxon>Bacillota</taxon>
        <taxon>Clostridia</taxon>
        <taxon>Eubacteriales</taxon>
        <taxon>Clostridiaceae</taxon>
        <taxon>Clostridium</taxon>
    </lineage>
</organism>
<dbReference type="Proteomes" id="UP000190206">
    <property type="component" value="Unassembled WGS sequence"/>
</dbReference>
<proteinExistence type="inferred from homology"/>
<dbReference type="OrthoDB" id="9804590at2"/>
<dbReference type="InterPro" id="IPR002792">
    <property type="entry name" value="TRAM_dom"/>
</dbReference>
<dbReference type="InterPro" id="IPR030391">
    <property type="entry name" value="MeTrfase_TrmA_CS"/>
</dbReference>
<sequence>MKRNIPVEKNREYNLDIIGTGFEGEGVSKMDDFTVFVPGAMEGESGLIKIVKVNKNFAFGKIINLDKISENRVEPICSIYKHCGGCKVQHYNYKSQLKLKKQRVIDSLKRIGKLDIDKIKIEDTIGMDNPYRYRNKIQMPVRAKNGEIKIGFYKSRTHEVVDVNKCFIQDEQADQIIEIIRNWMKKHNISAYDEESGKGLIRHIMVRKAFKNKELMLVIVTNKDKNIQYIEELIEELTKKISNIKSIIQNINCKKTNVILGEKCITLWGKDTITDYIDKFKFNISPLSFFQVNPVQTEVLYKKALEFADLKGKEIVFDAYCGTGTISLFLSQKAKKVYGVEIIKEAIDNAIDNAKENKVNNAEFFVGKSEDIIPDLIDKGIKADVVVVDPPRKGCEKSLLEAIATIKPKRIVYISCDPSTLSRDLGILDELGYETKEVQPVDMFPQTSHVETVVLLSLI</sequence>
<keyword evidence="3 4" id="KW-0949">S-adenosyl-L-methionine</keyword>
<dbReference type="SUPFAM" id="SSF50249">
    <property type="entry name" value="Nucleic acid-binding proteins"/>
    <property type="match status" value="1"/>
</dbReference>
<feature type="binding site" evidence="4">
    <location>
        <position position="341"/>
    </location>
    <ligand>
        <name>S-adenosyl-L-methionine</name>
        <dbReference type="ChEBI" id="CHEBI:59789"/>
    </ligand>
</feature>
<keyword evidence="1 4" id="KW-0489">Methyltransferase</keyword>
<dbReference type="PROSITE" id="PS51687">
    <property type="entry name" value="SAM_MT_RNA_M5U"/>
    <property type="match status" value="1"/>
</dbReference>
<dbReference type="NCBIfam" id="TIGR00479">
    <property type="entry name" value="rumA"/>
    <property type="match status" value="1"/>
</dbReference>
<keyword evidence="2 4" id="KW-0808">Transferase</keyword>
<dbReference type="Gene3D" id="3.40.50.150">
    <property type="entry name" value="Vaccinia Virus protein VP39"/>
    <property type="match status" value="1"/>
</dbReference>
<accession>A0A1S9IGC1</accession>
<feature type="active site" evidence="5">
    <location>
        <position position="416"/>
    </location>
</feature>
<evidence type="ECO:0000313" key="8">
    <source>
        <dbReference type="EMBL" id="OOO69381.1"/>
    </source>
</evidence>
<dbReference type="Proteomes" id="UP000190256">
    <property type="component" value="Unassembled WGS sequence"/>
</dbReference>
<dbReference type="FunFam" id="2.40.50.1070:FF:000003">
    <property type="entry name" value="23S rRNA (Uracil-5-)-methyltransferase RumA"/>
    <property type="match status" value="1"/>
</dbReference>
<evidence type="ECO:0000256" key="2">
    <source>
        <dbReference type="ARBA" id="ARBA00022679"/>
    </source>
</evidence>
<dbReference type="AlphaFoldDB" id="A0A1S9IGC1"/>
<name>A0A1S9IGC1_9CLOT</name>
<gene>
    <name evidence="7" type="ORF">BS637_07630</name>
    <name evidence="8" type="ORF">BS638_03680</name>
</gene>
<dbReference type="CDD" id="cd02440">
    <property type="entry name" value="AdoMet_MTases"/>
    <property type="match status" value="1"/>
</dbReference>
<evidence type="ECO:0000256" key="4">
    <source>
        <dbReference type="PROSITE-ProRule" id="PRU01024"/>
    </source>
</evidence>
<dbReference type="PROSITE" id="PS50926">
    <property type="entry name" value="TRAM"/>
    <property type="match status" value="1"/>
</dbReference>